<name>A0A5E7PRP8_PSEFL</name>
<dbReference type="Gene3D" id="3.40.50.720">
    <property type="entry name" value="NAD(P)-binding Rossmann-like Domain"/>
    <property type="match status" value="1"/>
</dbReference>
<dbReference type="PANTHER" id="PTHR11092">
    <property type="entry name" value="SUGAR NUCLEOTIDE EPIMERASE RELATED"/>
    <property type="match status" value="1"/>
</dbReference>
<feature type="transmembrane region" description="Helical" evidence="2">
    <location>
        <begin position="71"/>
        <end position="92"/>
    </location>
</feature>
<comment type="similarity">
    <text evidence="1">Belongs to the NAD(P)-dependent epimerase/dehydratase family. SDR39U1 subfamily.</text>
</comment>
<dbReference type="InterPro" id="IPR036291">
    <property type="entry name" value="NAD(P)-bd_dom_sf"/>
</dbReference>
<dbReference type="InterPro" id="IPR010099">
    <property type="entry name" value="SDR39U1"/>
</dbReference>
<evidence type="ECO:0000256" key="1">
    <source>
        <dbReference type="ARBA" id="ARBA00009353"/>
    </source>
</evidence>
<dbReference type="RefSeq" id="WP_150782206.1">
    <property type="nucleotide sequence ID" value="NZ_CABVIH010000034.1"/>
</dbReference>
<organism evidence="5 6">
    <name type="scientific">Pseudomonas fluorescens</name>
    <dbReference type="NCBI Taxonomy" id="294"/>
    <lineage>
        <taxon>Bacteria</taxon>
        <taxon>Pseudomonadati</taxon>
        <taxon>Pseudomonadota</taxon>
        <taxon>Gammaproteobacteria</taxon>
        <taxon>Pseudomonadales</taxon>
        <taxon>Pseudomonadaceae</taxon>
        <taxon>Pseudomonas</taxon>
    </lineage>
</organism>
<proteinExistence type="inferred from homology"/>
<dbReference type="OrthoDB" id="9801773at2"/>
<accession>A0A5E7PRP8</accession>
<dbReference type="Pfam" id="PF08338">
    <property type="entry name" value="DUF1731"/>
    <property type="match status" value="1"/>
</dbReference>
<protein>
    <recommendedName>
        <fullName evidence="7">TIGR01777 family protein</fullName>
    </recommendedName>
</protein>
<gene>
    <name evidence="5" type="ORF">PS880_05433</name>
</gene>
<feature type="domain" description="NAD-dependent epimerase/dehydratase" evidence="3">
    <location>
        <begin position="186"/>
        <end position="397"/>
    </location>
</feature>
<dbReference type="Pfam" id="PF01370">
    <property type="entry name" value="Epimerase"/>
    <property type="match status" value="1"/>
</dbReference>
<feature type="transmembrane region" description="Helical" evidence="2">
    <location>
        <begin position="104"/>
        <end position="126"/>
    </location>
</feature>
<dbReference type="SUPFAM" id="SSF51735">
    <property type="entry name" value="NAD(P)-binding Rossmann-fold domains"/>
    <property type="match status" value="1"/>
</dbReference>
<dbReference type="Proteomes" id="UP000375525">
    <property type="component" value="Unassembled WGS sequence"/>
</dbReference>
<evidence type="ECO:0000259" key="4">
    <source>
        <dbReference type="Pfam" id="PF08338"/>
    </source>
</evidence>
<evidence type="ECO:0000256" key="2">
    <source>
        <dbReference type="SAM" id="Phobius"/>
    </source>
</evidence>
<keyword evidence="2" id="KW-0812">Transmembrane</keyword>
<evidence type="ECO:0008006" key="7">
    <source>
        <dbReference type="Google" id="ProtNLM"/>
    </source>
</evidence>
<dbReference type="PANTHER" id="PTHR11092:SF0">
    <property type="entry name" value="EPIMERASE FAMILY PROTEIN SDR39U1"/>
    <property type="match status" value="1"/>
</dbReference>
<reference evidence="5 6" key="1">
    <citation type="submission" date="2019-09" db="EMBL/GenBank/DDBJ databases">
        <authorList>
            <person name="Chandra G."/>
            <person name="Truman W A."/>
        </authorList>
    </citation>
    <scope>NUCLEOTIDE SEQUENCE [LARGE SCALE GENOMIC DNA]</scope>
    <source>
        <strain evidence="5">PS880</strain>
    </source>
</reference>
<dbReference type="InterPro" id="IPR001509">
    <property type="entry name" value="Epimerase_deHydtase"/>
</dbReference>
<feature type="domain" description="DUF1731" evidence="4">
    <location>
        <begin position="433"/>
        <end position="479"/>
    </location>
</feature>
<feature type="transmembrane region" description="Helical" evidence="2">
    <location>
        <begin position="146"/>
        <end position="166"/>
    </location>
</feature>
<evidence type="ECO:0000313" key="6">
    <source>
        <dbReference type="Proteomes" id="UP000375525"/>
    </source>
</evidence>
<evidence type="ECO:0000259" key="3">
    <source>
        <dbReference type="Pfam" id="PF01370"/>
    </source>
</evidence>
<evidence type="ECO:0000313" key="5">
    <source>
        <dbReference type="EMBL" id="VVP52254.1"/>
    </source>
</evidence>
<keyword evidence="2" id="KW-0472">Membrane</keyword>
<sequence>MTDLSLLDWALTLLIAQACLGALDTLYHHELTEALPYRQSARLELSIHAIRSCFYGVLFLGMAHLQFGGAWAILIALLFILEIGLTLWDFVVEDRTRKLPSTERIMHTVLAINGGAFFALYCVQLTRWASLPTSLNIIDFGWKGWVLTLFAVGVTASGIRDGLAALRMLRGAKRFNPFVGAPFQRVLVTGGTGFIGDALVNQLLDAGHMVSVLTRDPSKAASLFDGRARCMRSLNQLSDDETFNVVINLAGAPVAGPRWTSKRQAQLIASRVDTTEALMSWLKNTKQKPVLWIQASAIGFYGVRDASESLDEHATKGDGFMAELCARWEAAAQPATQFGVRQVVLRLGVVFGPGGALLPMLIPFRLGFGGRMGDGQQIMSWVHRDDVLQVIARSIHDESLRGTYNLVAPETVSQAAFAGQAGKILKRPVWFHVPAAPVRTLAGEMAQLFFDGQRVVPQRLSAAGYTFRYPTLDAALRDLT</sequence>
<dbReference type="NCBIfam" id="TIGR01777">
    <property type="entry name" value="yfcH"/>
    <property type="match status" value="1"/>
</dbReference>
<dbReference type="AlphaFoldDB" id="A0A5E7PRP8"/>
<keyword evidence="2" id="KW-1133">Transmembrane helix</keyword>
<dbReference type="EMBL" id="CABVIH010000034">
    <property type="protein sequence ID" value="VVP52254.1"/>
    <property type="molecule type" value="Genomic_DNA"/>
</dbReference>
<dbReference type="InterPro" id="IPR013549">
    <property type="entry name" value="DUF1731"/>
</dbReference>